<dbReference type="STRING" id="1921421.M493_05865"/>
<dbReference type="KEGG" id="gjf:M493_05865"/>
<keyword evidence="1" id="KW-1133">Transmembrane helix</keyword>
<evidence type="ECO:0000313" key="2">
    <source>
        <dbReference type="EMBL" id="AGT31471.1"/>
    </source>
</evidence>
<name>S6A116_GEOG3</name>
<evidence type="ECO:0000256" key="1">
    <source>
        <dbReference type="SAM" id="Phobius"/>
    </source>
</evidence>
<evidence type="ECO:0000313" key="3">
    <source>
        <dbReference type="Proteomes" id="UP000015500"/>
    </source>
</evidence>
<dbReference type="HOGENOM" id="CLU_3061937_0_0_9"/>
<gene>
    <name evidence="2" type="ORF">M493_05865</name>
</gene>
<reference evidence="2 3" key="1">
    <citation type="journal article" date="2014" name="Genome Announc.">
        <title>Complete Genome Sequence of the Thermophilic Polychlorinated Biphenyl Degrader Geobacillus sp. Strain JF8 (NBRC 109937).</title>
        <authorList>
            <person name="Shintani M."/>
            <person name="Ohtsubo Y."/>
            <person name="Fukuda K."/>
            <person name="Hosoyama A."/>
            <person name="Ohji S."/>
            <person name="Yamazoe A."/>
            <person name="Fujita N."/>
            <person name="Nagata Y."/>
            <person name="Tsuda M."/>
            <person name="Hatta T."/>
            <person name="Kimbara K."/>
        </authorList>
    </citation>
    <scope>NUCLEOTIDE SEQUENCE [LARGE SCALE GENOMIC DNA]</scope>
    <source>
        <strain evidence="2 3">JF8</strain>
    </source>
</reference>
<dbReference type="EMBL" id="CP006254">
    <property type="protein sequence ID" value="AGT31471.1"/>
    <property type="molecule type" value="Genomic_DNA"/>
</dbReference>
<dbReference type="PATRIC" id="fig|1345697.3.peg.1081"/>
<dbReference type="AlphaFoldDB" id="S6A116"/>
<feature type="transmembrane region" description="Helical" evidence="1">
    <location>
        <begin position="12"/>
        <end position="30"/>
    </location>
</feature>
<dbReference type="Proteomes" id="UP000015500">
    <property type="component" value="Chromosome"/>
</dbReference>
<keyword evidence="1" id="KW-0472">Membrane</keyword>
<proteinExistence type="predicted"/>
<keyword evidence="3" id="KW-1185">Reference proteome</keyword>
<organism evidence="2 3">
    <name type="scientific">Geobacillus genomosp. 3</name>
    <dbReference type="NCBI Taxonomy" id="1921421"/>
    <lineage>
        <taxon>Bacteria</taxon>
        <taxon>Bacillati</taxon>
        <taxon>Bacillota</taxon>
        <taxon>Bacilli</taxon>
        <taxon>Bacillales</taxon>
        <taxon>Anoxybacillaceae</taxon>
        <taxon>Geobacillus</taxon>
    </lineage>
</organism>
<protein>
    <submittedName>
        <fullName evidence="2">Uncharacterized protein</fullName>
    </submittedName>
</protein>
<accession>S6A116</accession>
<keyword evidence="1" id="KW-0812">Transmembrane</keyword>
<sequence length="53" mass="6010">MIRALCTEAGLVFLSVLLFISFIMVLLMRLEKRQGFSKHQASQSNQLKGEVVK</sequence>